<evidence type="ECO:0000313" key="1">
    <source>
        <dbReference type="EMBL" id="TRZ21118.1"/>
    </source>
</evidence>
<sequence length="59" mass="6372">AHSKPPSVCAFKWFPKATGRWCFPSLSQLAGSGTVLVSPVREHCPTALGTLLMLHILPQ</sequence>
<proteinExistence type="predicted"/>
<gene>
    <name evidence="1" type="ORF">HGM15179_005979</name>
</gene>
<comment type="caution">
    <text evidence="1">The sequence shown here is derived from an EMBL/GenBank/DDBJ whole genome shotgun (WGS) entry which is preliminary data.</text>
</comment>
<name>A0A8K1GMX4_9PASS</name>
<protein>
    <submittedName>
        <fullName evidence="1">Uncharacterized protein</fullName>
    </submittedName>
</protein>
<accession>A0A8K1GMX4</accession>
<dbReference type="EMBL" id="SWJQ01000132">
    <property type="protein sequence ID" value="TRZ21118.1"/>
    <property type="molecule type" value="Genomic_DNA"/>
</dbReference>
<feature type="non-terminal residue" evidence="1">
    <location>
        <position position="1"/>
    </location>
</feature>
<feature type="non-terminal residue" evidence="1">
    <location>
        <position position="59"/>
    </location>
</feature>
<organism evidence="1 2">
    <name type="scientific">Zosterops borbonicus</name>
    <dbReference type="NCBI Taxonomy" id="364589"/>
    <lineage>
        <taxon>Eukaryota</taxon>
        <taxon>Metazoa</taxon>
        <taxon>Chordata</taxon>
        <taxon>Craniata</taxon>
        <taxon>Vertebrata</taxon>
        <taxon>Euteleostomi</taxon>
        <taxon>Archelosauria</taxon>
        <taxon>Archosauria</taxon>
        <taxon>Dinosauria</taxon>
        <taxon>Saurischia</taxon>
        <taxon>Theropoda</taxon>
        <taxon>Coelurosauria</taxon>
        <taxon>Aves</taxon>
        <taxon>Neognathae</taxon>
        <taxon>Neoaves</taxon>
        <taxon>Telluraves</taxon>
        <taxon>Australaves</taxon>
        <taxon>Passeriformes</taxon>
        <taxon>Sylvioidea</taxon>
        <taxon>Zosteropidae</taxon>
        <taxon>Zosterops</taxon>
    </lineage>
</organism>
<dbReference type="Proteomes" id="UP000796761">
    <property type="component" value="Unassembled WGS sequence"/>
</dbReference>
<evidence type="ECO:0000313" key="2">
    <source>
        <dbReference type="Proteomes" id="UP000796761"/>
    </source>
</evidence>
<keyword evidence="2" id="KW-1185">Reference proteome</keyword>
<dbReference type="AlphaFoldDB" id="A0A8K1GMX4"/>
<reference evidence="1" key="1">
    <citation type="submission" date="2019-04" db="EMBL/GenBank/DDBJ databases">
        <title>Genome assembly of Zosterops borbonicus 15179.</title>
        <authorList>
            <person name="Leroy T."/>
            <person name="Anselmetti Y."/>
            <person name="Tilak M.-K."/>
            <person name="Nabholz B."/>
        </authorList>
    </citation>
    <scope>NUCLEOTIDE SEQUENCE</scope>
    <source>
        <strain evidence="1">HGM_15179</strain>
        <tissue evidence="1">Muscle</tissue>
    </source>
</reference>